<evidence type="ECO:0000313" key="2">
    <source>
        <dbReference type="EMBL" id="KIF53303.1"/>
    </source>
</evidence>
<keyword evidence="1" id="KW-1133">Transmembrane helix</keyword>
<feature type="transmembrane region" description="Helical" evidence="1">
    <location>
        <begin position="6"/>
        <end position="25"/>
    </location>
</feature>
<comment type="caution">
    <text evidence="2">The sequence shown here is derived from an EMBL/GenBank/DDBJ whole genome shotgun (WGS) entry which is preliminary data.</text>
</comment>
<organism evidence="2 3">
    <name type="scientific">Vibrio owensii CAIM 1854 = LMG 25443</name>
    <dbReference type="NCBI Taxonomy" id="1229493"/>
    <lineage>
        <taxon>Bacteria</taxon>
        <taxon>Pseudomonadati</taxon>
        <taxon>Pseudomonadota</taxon>
        <taxon>Gammaproteobacteria</taxon>
        <taxon>Vibrionales</taxon>
        <taxon>Vibrionaceae</taxon>
        <taxon>Vibrio</taxon>
    </lineage>
</organism>
<sequence>MLFVHIWLPISIILAGAVATYYGYHFSTKSEWVSKKWTDKYLLMTQSVVAASMLSTDYEQFIIESGMSPIFVNVFSFAVVTTWIFTVPIIVVGLYVIISTEPKRG</sequence>
<name>A0A0C1VTS5_9VIBR</name>
<gene>
    <name evidence="2" type="ORF">H735_10290</name>
</gene>
<evidence type="ECO:0000313" key="3">
    <source>
        <dbReference type="Proteomes" id="UP000031586"/>
    </source>
</evidence>
<dbReference type="AlphaFoldDB" id="A0A0C1VTS5"/>
<reference evidence="2 3" key="1">
    <citation type="submission" date="2014-07" db="EMBL/GenBank/DDBJ databases">
        <title>Unique and conserved regions in Vibrio harveyi and related species in comparison with the shrimp pathogen Vibrio harveyi CAIM 1792.</title>
        <authorList>
            <person name="Espinoza-Valles I."/>
            <person name="Vora G."/>
            <person name="Leekitcharoenphon P."/>
            <person name="Ussery D."/>
            <person name="Hoj L."/>
            <person name="Gomez-Gil B."/>
        </authorList>
    </citation>
    <scope>NUCLEOTIDE SEQUENCE [LARGE SCALE GENOMIC DNA]</scope>
    <source>
        <strain evidence="3">CAIM 1854 / LMG 25443</strain>
    </source>
</reference>
<feature type="transmembrane region" description="Helical" evidence="1">
    <location>
        <begin position="74"/>
        <end position="98"/>
    </location>
</feature>
<evidence type="ECO:0000256" key="1">
    <source>
        <dbReference type="SAM" id="Phobius"/>
    </source>
</evidence>
<dbReference type="EMBL" id="JPRD01000015">
    <property type="protein sequence ID" value="KIF53303.1"/>
    <property type="molecule type" value="Genomic_DNA"/>
</dbReference>
<keyword evidence="1" id="KW-0812">Transmembrane</keyword>
<keyword evidence="1" id="KW-0472">Membrane</keyword>
<accession>A0A0C1VTS5</accession>
<protein>
    <submittedName>
        <fullName evidence="2">Uncharacterized protein</fullName>
    </submittedName>
</protein>
<proteinExistence type="predicted"/>
<dbReference type="Proteomes" id="UP000031586">
    <property type="component" value="Unassembled WGS sequence"/>
</dbReference>
<dbReference type="PATRIC" id="fig|1229493.5.peg.1145"/>